<dbReference type="STRING" id="283909.R7UBW7"/>
<dbReference type="EMBL" id="KB303020">
    <property type="protein sequence ID" value="ELU03601.1"/>
    <property type="molecule type" value="Genomic_DNA"/>
</dbReference>
<reference evidence="4" key="3">
    <citation type="submission" date="2015-06" db="UniProtKB">
        <authorList>
            <consortium name="EnsemblMetazoa"/>
        </authorList>
    </citation>
    <scope>IDENTIFICATION</scope>
</reference>
<dbReference type="GO" id="GO:0051321">
    <property type="term" value="P:meiotic cell cycle"/>
    <property type="evidence" value="ECO:0007669"/>
    <property type="project" value="UniProtKB-KW"/>
</dbReference>
<dbReference type="AlphaFoldDB" id="R7UBW7"/>
<dbReference type="Pfam" id="PF08631">
    <property type="entry name" value="SPO22"/>
    <property type="match status" value="1"/>
</dbReference>
<name>R7UBW7_CAPTE</name>
<dbReference type="EnsemblMetazoa" id="CapteT186155">
    <property type="protein sequence ID" value="CapteP186155"/>
    <property type="gene ID" value="CapteG186155"/>
</dbReference>
<dbReference type="InterPro" id="IPR011990">
    <property type="entry name" value="TPR-like_helical_dom_sf"/>
</dbReference>
<keyword evidence="1" id="KW-0469">Meiosis</keyword>
<dbReference type="SUPFAM" id="SSF48452">
    <property type="entry name" value="TPR-like"/>
    <property type="match status" value="1"/>
</dbReference>
<evidence type="ECO:0000313" key="3">
    <source>
        <dbReference type="EMBL" id="ELU03601.1"/>
    </source>
</evidence>
<dbReference type="OMA" id="MRLPEMT"/>
<keyword evidence="5" id="KW-1185">Reference proteome</keyword>
<protein>
    <recommendedName>
        <fullName evidence="2">Protein ZIP4 homolog</fullName>
    </recommendedName>
</protein>
<dbReference type="PANTHER" id="PTHR38487">
    <property type="entry name" value="TESTIS EXPRESSED 11"/>
    <property type="match status" value="1"/>
</dbReference>
<organism evidence="3">
    <name type="scientific">Capitella teleta</name>
    <name type="common">Polychaete worm</name>
    <dbReference type="NCBI Taxonomy" id="283909"/>
    <lineage>
        <taxon>Eukaryota</taxon>
        <taxon>Metazoa</taxon>
        <taxon>Spiralia</taxon>
        <taxon>Lophotrochozoa</taxon>
        <taxon>Annelida</taxon>
        <taxon>Polychaeta</taxon>
        <taxon>Sedentaria</taxon>
        <taxon>Scolecida</taxon>
        <taxon>Capitellidae</taxon>
        <taxon>Capitella</taxon>
    </lineage>
</organism>
<evidence type="ECO:0000256" key="1">
    <source>
        <dbReference type="ARBA" id="ARBA00023254"/>
    </source>
</evidence>
<accession>R7UBW7</accession>
<dbReference type="EMBL" id="AMQN01001486">
    <property type="status" value="NOT_ANNOTATED_CDS"/>
    <property type="molecule type" value="Genomic_DNA"/>
</dbReference>
<dbReference type="OrthoDB" id="65716at2759"/>
<dbReference type="Gene3D" id="1.25.40.10">
    <property type="entry name" value="Tetratricopeptide repeat domain"/>
    <property type="match status" value="1"/>
</dbReference>
<sequence>MGQGPGHGVEQRAVNLWNLTVSKKTGGSFSHDLNAKLRHVACCLVCACNVRNQDEEASRKKIMMALKTVRAWLDAGDVSLIETPIRIAQQCIEEMRTQLIAQKEERGDSEDLTKKRFALEADLFKLLCYEAEAAVARSSYDLALSLVEQAKSLLEPMPLEGSYLSMLCYNLGLECHQQGEHQSAVVLLRESFEIGKCHQAAAGQKNQARSLRLLATVYLEWDGEKYWKDALNAVNVAQSKHGSSAGLLIKTRALLMGDASDTTLIEGLKELFGHPELTLDVALSALVELGKRSRVTALLESFVDLNQRYSDGSVDLRHRLWACQLELLLQAQRLQEAKTLVEEITSNLRNGSTMEPDMKRRFYGLLWERAAQEAHYAEALEWYNYCLGLNAIQNCSAEMAKLHRNRAACCIASGKLNEATDSLVQAEAFDSVSPFTHFLKFKMAVMQGRVNQATEPIRVMMSFAKSLESSAVTANDLEAKETVNGLLCLSAQIAFEREHHDLAEMALNCVLACNNDPDQQLMGLRCLTRLRLSRAEQSDTPRSCPSMN</sequence>
<reference evidence="5" key="1">
    <citation type="submission" date="2012-12" db="EMBL/GenBank/DDBJ databases">
        <authorList>
            <person name="Hellsten U."/>
            <person name="Grimwood J."/>
            <person name="Chapman J.A."/>
            <person name="Shapiro H."/>
            <person name="Aerts A."/>
            <person name="Otillar R.P."/>
            <person name="Terry A.Y."/>
            <person name="Boore J.L."/>
            <person name="Simakov O."/>
            <person name="Marletaz F."/>
            <person name="Cho S.-J."/>
            <person name="Edsinger-Gonzales E."/>
            <person name="Havlak P."/>
            <person name="Kuo D.-H."/>
            <person name="Larsson T."/>
            <person name="Lv J."/>
            <person name="Arendt D."/>
            <person name="Savage R."/>
            <person name="Osoegawa K."/>
            <person name="de Jong P."/>
            <person name="Lindberg D.R."/>
            <person name="Seaver E.C."/>
            <person name="Weisblat D.A."/>
            <person name="Putnam N.H."/>
            <person name="Grigoriev I.V."/>
            <person name="Rokhsar D.S."/>
        </authorList>
    </citation>
    <scope>NUCLEOTIDE SEQUENCE</scope>
    <source>
        <strain evidence="5">I ESC-2004</strain>
    </source>
</reference>
<dbReference type="InterPro" id="IPR013940">
    <property type="entry name" value="Spo22/ZIP4/TEX11"/>
</dbReference>
<evidence type="ECO:0000256" key="2">
    <source>
        <dbReference type="ARBA" id="ARBA00031845"/>
    </source>
</evidence>
<evidence type="ECO:0000313" key="4">
    <source>
        <dbReference type="EnsemblMetazoa" id="CapteP186155"/>
    </source>
</evidence>
<reference evidence="3 5" key="2">
    <citation type="journal article" date="2013" name="Nature">
        <title>Insights into bilaterian evolution from three spiralian genomes.</title>
        <authorList>
            <person name="Simakov O."/>
            <person name="Marletaz F."/>
            <person name="Cho S.J."/>
            <person name="Edsinger-Gonzales E."/>
            <person name="Havlak P."/>
            <person name="Hellsten U."/>
            <person name="Kuo D.H."/>
            <person name="Larsson T."/>
            <person name="Lv J."/>
            <person name="Arendt D."/>
            <person name="Savage R."/>
            <person name="Osoegawa K."/>
            <person name="de Jong P."/>
            <person name="Grimwood J."/>
            <person name="Chapman J.A."/>
            <person name="Shapiro H."/>
            <person name="Aerts A."/>
            <person name="Otillar R.P."/>
            <person name="Terry A.Y."/>
            <person name="Boore J.L."/>
            <person name="Grigoriev I.V."/>
            <person name="Lindberg D.R."/>
            <person name="Seaver E.C."/>
            <person name="Weisblat D.A."/>
            <person name="Putnam N.H."/>
            <person name="Rokhsar D.S."/>
        </authorList>
    </citation>
    <scope>NUCLEOTIDE SEQUENCE</scope>
    <source>
        <strain evidence="3 5">I ESC-2004</strain>
    </source>
</reference>
<gene>
    <name evidence="3" type="ORF">CAPTEDRAFT_186155</name>
</gene>
<dbReference type="Proteomes" id="UP000014760">
    <property type="component" value="Unassembled WGS sequence"/>
</dbReference>
<proteinExistence type="predicted"/>
<dbReference type="PANTHER" id="PTHR38487:SF1">
    <property type="entry name" value="PROTEIN ZIP4 HOMOLOG"/>
    <property type="match status" value="1"/>
</dbReference>
<dbReference type="HOGENOM" id="CLU_497183_0_0_1"/>
<evidence type="ECO:0000313" key="5">
    <source>
        <dbReference type="Proteomes" id="UP000014760"/>
    </source>
</evidence>